<accession>A0ABU0CUG3</accession>
<gene>
    <name evidence="1" type="ORF">J2S00_002855</name>
</gene>
<protein>
    <submittedName>
        <fullName evidence="1">Methionine-R-sulfoxide reductase with GAF domain</fullName>
    </submittedName>
</protein>
<organism evidence="1 2">
    <name type="scientific">Caldalkalibacillus uzonensis</name>
    <dbReference type="NCBI Taxonomy" id="353224"/>
    <lineage>
        <taxon>Bacteria</taxon>
        <taxon>Bacillati</taxon>
        <taxon>Bacillota</taxon>
        <taxon>Bacilli</taxon>
        <taxon>Bacillales</taxon>
        <taxon>Bacillaceae</taxon>
        <taxon>Caldalkalibacillus</taxon>
    </lineage>
</organism>
<dbReference type="RefSeq" id="WP_307341024.1">
    <property type="nucleotide sequence ID" value="NZ_JAUSUQ010000011.1"/>
</dbReference>
<sequence length="121" mass="13723">MSIRTDVASLAALAKVLRNRNLNQSFADVVRTLQKQVPYFDWVGVYLRQGNASELVAASDQDKQLEWEANAELRIPIEDQVQQQELGKIVVKSRDPLCFDMTDVSTLQTLAHELSQRLSLH</sequence>
<dbReference type="Proteomes" id="UP001232445">
    <property type="component" value="Unassembled WGS sequence"/>
</dbReference>
<dbReference type="EMBL" id="JAUSUQ010000011">
    <property type="protein sequence ID" value="MDQ0340060.1"/>
    <property type="molecule type" value="Genomic_DNA"/>
</dbReference>
<proteinExistence type="predicted"/>
<comment type="caution">
    <text evidence="1">The sequence shown here is derived from an EMBL/GenBank/DDBJ whole genome shotgun (WGS) entry which is preliminary data.</text>
</comment>
<reference evidence="1 2" key="1">
    <citation type="submission" date="2023-07" db="EMBL/GenBank/DDBJ databases">
        <title>Genomic Encyclopedia of Type Strains, Phase IV (KMG-IV): sequencing the most valuable type-strain genomes for metagenomic binning, comparative biology and taxonomic classification.</title>
        <authorList>
            <person name="Goeker M."/>
        </authorList>
    </citation>
    <scope>NUCLEOTIDE SEQUENCE [LARGE SCALE GENOMIC DNA]</scope>
    <source>
        <strain evidence="1 2">DSM 17740</strain>
    </source>
</reference>
<dbReference type="SUPFAM" id="SSF55781">
    <property type="entry name" value="GAF domain-like"/>
    <property type="match status" value="1"/>
</dbReference>
<name>A0ABU0CUG3_9BACI</name>
<keyword evidence="2" id="KW-1185">Reference proteome</keyword>
<evidence type="ECO:0000313" key="2">
    <source>
        <dbReference type="Proteomes" id="UP001232445"/>
    </source>
</evidence>
<evidence type="ECO:0000313" key="1">
    <source>
        <dbReference type="EMBL" id="MDQ0340060.1"/>
    </source>
</evidence>